<proteinExistence type="inferred from homology"/>
<dbReference type="SUPFAM" id="SSF81321">
    <property type="entry name" value="Family A G protein-coupled receptor-like"/>
    <property type="match status" value="1"/>
</dbReference>
<evidence type="ECO:0000256" key="5">
    <source>
        <dbReference type="ARBA" id="ARBA00022725"/>
    </source>
</evidence>
<comment type="subcellular location">
    <subcellularLocation>
        <location evidence="1 12">Cell membrane</location>
        <topology evidence="1 12">Multi-pass membrane protein</topology>
    </subcellularLocation>
</comment>
<evidence type="ECO:0000313" key="14">
    <source>
        <dbReference type="Ensembl" id="ENSPMRP00000015573.1"/>
    </source>
</evidence>
<evidence type="ECO:0000256" key="4">
    <source>
        <dbReference type="ARBA" id="ARBA00022692"/>
    </source>
</evidence>
<organism evidence="14 15">
    <name type="scientific">Podarcis muralis</name>
    <name type="common">Wall lizard</name>
    <name type="synonym">Lacerta muralis</name>
    <dbReference type="NCBI Taxonomy" id="64176"/>
    <lineage>
        <taxon>Eukaryota</taxon>
        <taxon>Metazoa</taxon>
        <taxon>Chordata</taxon>
        <taxon>Craniata</taxon>
        <taxon>Vertebrata</taxon>
        <taxon>Euteleostomi</taxon>
        <taxon>Lepidosauria</taxon>
        <taxon>Squamata</taxon>
        <taxon>Bifurcata</taxon>
        <taxon>Unidentata</taxon>
        <taxon>Episquamata</taxon>
        <taxon>Laterata</taxon>
        <taxon>Lacertibaenia</taxon>
        <taxon>Lacertidae</taxon>
        <taxon>Podarcis</taxon>
    </lineage>
</organism>
<evidence type="ECO:0000256" key="11">
    <source>
        <dbReference type="RuleBase" id="RU000688"/>
    </source>
</evidence>
<evidence type="ECO:0000256" key="12">
    <source>
        <dbReference type="RuleBase" id="RU363047"/>
    </source>
</evidence>
<comment type="similarity">
    <text evidence="11">Belongs to the G-protein coupled receptor 1 family.</text>
</comment>
<evidence type="ECO:0000256" key="1">
    <source>
        <dbReference type="ARBA" id="ARBA00004651"/>
    </source>
</evidence>
<evidence type="ECO:0000313" key="15">
    <source>
        <dbReference type="Proteomes" id="UP000472272"/>
    </source>
</evidence>
<keyword evidence="8 12" id="KW-0472">Membrane</keyword>
<dbReference type="GO" id="GO:0004984">
    <property type="term" value="F:olfactory receptor activity"/>
    <property type="evidence" value="ECO:0007669"/>
    <property type="project" value="InterPro"/>
</dbReference>
<keyword evidence="15" id="KW-1185">Reference proteome</keyword>
<dbReference type="Pfam" id="PF13853">
    <property type="entry name" value="7tm_4"/>
    <property type="match status" value="1"/>
</dbReference>
<evidence type="ECO:0000256" key="2">
    <source>
        <dbReference type="ARBA" id="ARBA00022475"/>
    </source>
</evidence>
<dbReference type="GO" id="GO:0005886">
    <property type="term" value="C:plasma membrane"/>
    <property type="evidence" value="ECO:0007669"/>
    <property type="project" value="UniProtKB-SubCell"/>
</dbReference>
<evidence type="ECO:0000256" key="6">
    <source>
        <dbReference type="ARBA" id="ARBA00022989"/>
    </source>
</evidence>
<reference evidence="14" key="3">
    <citation type="submission" date="2025-09" db="UniProtKB">
        <authorList>
            <consortium name="Ensembl"/>
        </authorList>
    </citation>
    <scope>IDENTIFICATION</scope>
</reference>
<keyword evidence="9 11" id="KW-0675">Receptor</keyword>
<dbReference type="PANTHER" id="PTHR26453">
    <property type="entry name" value="OLFACTORY RECEPTOR"/>
    <property type="match status" value="1"/>
</dbReference>
<reference evidence="14" key="2">
    <citation type="submission" date="2025-08" db="UniProtKB">
        <authorList>
            <consortium name="Ensembl"/>
        </authorList>
    </citation>
    <scope>IDENTIFICATION</scope>
</reference>
<dbReference type="GO" id="GO:0004930">
    <property type="term" value="F:G protein-coupled receptor activity"/>
    <property type="evidence" value="ECO:0007669"/>
    <property type="project" value="UniProtKB-KW"/>
</dbReference>
<dbReference type="Ensembl" id="ENSPMRT00000016632.1">
    <property type="protein sequence ID" value="ENSPMRP00000015573.1"/>
    <property type="gene ID" value="ENSPMRG00000010380.1"/>
</dbReference>
<keyword evidence="10 11" id="KW-0807">Transducer</keyword>
<reference evidence="14 15" key="1">
    <citation type="journal article" date="2019" name="Proc. Natl. Acad. Sci. U.S.A.">
        <title>Regulatory changes in pterin and carotenoid genes underlie balanced color polymorphisms in the wall lizard.</title>
        <authorList>
            <person name="Andrade P."/>
            <person name="Pinho C."/>
            <person name="Perez I de Lanuza G."/>
            <person name="Afonso S."/>
            <person name="Brejcha J."/>
            <person name="Rubin C.J."/>
            <person name="Wallerman O."/>
            <person name="Pereira P."/>
            <person name="Sabatino S.J."/>
            <person name="Bellati A."/>
            <person name="Pellitteri-Rosa D."/>
            <person name="Bosakova Z."/>
            <person name="Bunikis I."/>
            <person name="Carretero M.A."/>
            <person name="Feiner N."/>
            <person name="Marsik P."/>
            <person name="Pauperio F."/>
            <person name="Salvi D."/>
            <person name="Soler L."/>
            <person name="While G.M."/>
            <person name="Uller T."/>
            <person name="Font E."/>
            <person name="Andersson L."/>
            <person name="Carneiro M."/>
        </authorList>
    </citation>
    <scope>NUCLEOTIDE SEQUENCE</scope>
</reference>
<feature type="transmembrane region" description="Helical" evidence="12">
    <location>
        <begin position="213"/>
        <end position="239"/>
    </location>
</feature>
<dbReference type="Proteomes" id="UP000472272">
    <property type="component" value="Chromosome 1"/>
</dbReference>
<evidence type="ECO:0000256" key="10">
    <source>
        <dbReference type="ARBA" id="ARBA00023224"/>
    </source>
</evidence>
<evidence type="ECO:0000259" key="13">
    <source>
        <dbReference type="PROSITE" id="PS50262"/>
    </source>
</evidence>
<keyword evidence="6 12" id="KW-1133">Transmembrane helix</keyword>
<keyword evidence="5 12" id="KW-0552">Olfaction</keyword>
<protein>
    <recommendedName>
        <fullName evidence="12">Olfactory receptor</fullName>
    </recommendedName>
</protein>
<feature type="transmembrane region" description="Helical" evidence="12">
    <location>
        <begin position="39"/>
        <end position="62"/>
    </location>
</feature>
<keyword evidence="7 11" id="KW-0297">G-protein coupled receptor</keyword>
<dbReference type="OMA" id="SSDCDTQ"/>
<sequence length="330" mass="37033">PRCFYLKTHPLQKIMDKGNHSVITFVLLGLTSNPVTQKVLFALFLGMYLVTLTGNILIMLAIRGDPHLHTPMYYFLSHLSFLDMCYTTTIIPQMLSNFLAQRKTISFVGCMAQMYISLSLGGIEFILLAVMAYDRYMAICHPLYYNVLMNQRLCMQMAVGCWLCGFVNALLQTVFTLHLPFCGRKTINHFGCEVLAVQQLACSSTFVGDAVMLGAGVLILLTPFFLVLVSYVYIVTTIFQIRTAEGRRKAFSTCTAHLVVVTLCYGTAIFAYLRPRSHYSPKQGKTASLFYCIVTPMLNPMIYSLRNQEVKGALVKVVGLKGKRRTLISS</sequence>
<dbReference type="PROSITE" id="PS50262">
    <property type="entry name" value="G_PROTEIN_RECEP_F1_2"/>
    <property type="match status" value="1"/>
</dbReference>
<evidence type="ECO:0000256" key="7">
    <source>
        <dbReference type="ARBA" id="ARBA00023040"/>
    </source>
</evidence>
<feature type="transmembrane region" description="Helical" evidence="12">
    <location>
        <begin position="153"/>
        <end position="171"/>
    </location>
</feature>
<feature type="transmembrane region" description="Helical" evidence="12">
    <location>
        <begin position="74"/>
        <end position="95"/>
    </location>
</feature>
<feature type="transmembrane region" description="Helical" evidence="12">
    <location>
        <begin position="115"/>
        <end position="133"/>
    </location>
</feature>
<name>A0A670ITR3_PODMU</name>
<accession>A0A670ITR3</accession>
<keyword evidence="3 12" id="KW-0716">Sensory transduction</keyword>
<dbReference type="InterPro" id="IPR000276">
    <property type="entry name" value="GPCR_Rhodpsn"/>
</dbReference>
<gene>
    <name evidence="14" type="primary">LOC114584369</name>
</gene>
<evidence type="ECO:0000256" key="8">
    <source>
        <dbReference type="ARBA" id="ARBA00023136"/>
    </source>
</evidence>
<dbReference type="Gene3D" id="1.20.1070.10">
    <property type="entry name" value="Rhodopsin 7-helix transmembrane proteins"/>
    <property type="match status" value="1"/>
</dbReference>
<keyword evidence="4 11" id="KW-0812">Transmembrane</keyword>
<dbReference type="GeneTree" id="ENSGT01140000282496"/>
<feature type="domain" description="G-protein coupled receptors family 1 profile" evidence="13">
    <location>
        <begin position="54"/>
        <end position="303"/>
    </location>
</feature>
<dbReference type="InterPro" id="IPR017452">
    <property type="entry name" value="GPCR_Rhodpsn_7TM"/>
</dbReference>
<dbReference type="AlphaFoldDB" id="A0A670ITR3"/>
<feature type="transmembrane region" description="Helical" evidence="12">
    <location>
        <begin position="251"/>
        <end position="273"/>
    </location>
</feature>
<feature type="transmembrane region" description="Helical" evidence="12">
    <location>
        <begin position="288"/>
        <end position="305"/>
    </location>
</feature>
<dbReference type="PRINTS" id="PR00245">
    <property type="entry name" value="OLFACTORYR"/>
</dbReference>
<dbReference type="InterPro" id="IPR000725">
    <property type="entry name" value="Olfact_rcpt"/>
</dbReference>
<evidence type="ECO:0000256" key="9">
    <source>
        <dbReference type="ARBA" id="ARBA00023170"/>
    </source>
</evidence>
<dbReference type="PROSITE" id="PS00237">
    <property type="entry name" value="G_PROTEIN_RECEP_F1_1"/>
    <property type="match status" value="1"/>
</dbReference>
<dbReference type="PRINTS" id="PR00237">
    <property type="entry name" value="GPCRRHODOPSN"/>
</dbReference>
<dbReference type="FunFam" id="1.20.1070.10:FF:000005">
    <property type="entry name" value="Olfactory receptor"/>
    <property type="match status" value="1"/>
</dbReference>
<keyword evidence="2 12" id="KW-1003">Cell membrane</keyword>
<evidence type="ECO:0000256" key="3">
    <source>
        <dbReference type="ARBA" id="ARBA00022606"/>
    </source>
</evidence>